<feature type="compositionally biased region" description="Acidic residues" evidence="7">
    <location>
        <begin position="145"/>
        <end position="156"/>
    </location>
</feature>
<dbReference type="InterPro" id="IPR036864">
    <property type="entry name" value="Zn2-C6_fun-type_DNA-bd_sf"/>
</dbReference>
<name>A0A165FQK1_EXIGL</name>
<dbReference type="EMBL" id="KV426074">
    <property type="protein sequence ID" value="KZV89370.1"/>
    <property type="molecule type" value="Genomic_DNA"/>
</dbReference>
<dbReference type="InterPro" id="IPR007219">
    <property type="entry name" value="XnlR_reg_dom"/>
</dbReference>
<dbReference type="SUPFAM" id="SSF57701">
    <property type="entry name" value="Zn2/Cys6 DNA-binding domain"/>
    <property type="match status" value="1"/>
</dbReference>
<dbReference type="AlphaFoldDB" id="A0A165FQK1"/>
<dbReference type="Pfam" id="PF04082">
    <property type="entry name" value="Fungal_trans"/>
    <property type="match status" value="1"/>
</dbReference>
<dbReference type="PROSITE" id="PS50048">
    <property type="entry name" value="ZN2_CY6_FUNGAL_2"/>
    <property type="match status" value="1"/>
</dbReference>
<gene>
    <name evidence="9" type="ORF">EXIGLDRAFT_838560</name>
</gene>
<dbReference type="OrthoDB" id="3163292at2759"/>
<feature type="compositionally biased region" description="Low complexity" evidence="7">
    <location>
        <begin position="169"/>
        <end position="183"/>
    </location>
</feature>
<protein>
    <recommendedName>
        <fullName evidence="8">Zn(2)-C6 fungal-type domain-containing protein</fullName>
    </recommendedName>
</protein>
<dbReference type="CDD" id="cd00067">
    <property type="entry name" value="GAL4"/>
    <property type="match status" value="1"/>
</dbReference>
<dbReference type="GO" id="GO:0000981">
    <property type="term" value="F:DNA-binding transcription factor activity, RNA polymerase II-specific"/>
    <property type="evidence" value="ECO:0007669"/>
    <property type="project" value="InterPro"/>
</dbReference>
<dbReference type="PANTHER" id="PTHR31845:SF19">
    <property type="entry name" value="TRANSCRIPTION FACTOR DOMAIN-CONTAINING PROTEIN"/>
    <property type="match status" value="1"/>
</dbReference>
<keyword evidence="4" id="KW-0238">DNA-binding</keyword>
<feature type="compositionally biased region" description="Polar residues" evidence="7">
    <location>
        <begin position="1"/>
        <end position="13"/>
    </location>
</feature>
<proteinExistence type="predicted"/>
<evidence type="ECO:0000313" key="9">
    <source>
        <dbReference type="EMBL" id="KZV89370.1"/>
    </source>
</evidence>
<evidence type="ECO:0000256" key="4">
    <source>
        <dbReference type="ARBA" id="ARBA00023125"/>
    </source>
</evidence>
<dbReference type="InterPro" id="IPR051089">
    <property type="entry name" value="prtT"/>
</dbReference>
<dbReference type="GO" id="GO:0008270">
    <property type="term" value="F:zinc ion binding"/>
    <property type="evidence" value="ECO:0007669"/>
    <property type="project" value="InterPro"/>
</dbReference>
<evidence type="ECO:0000256" key="6">
    <source>
        <dbReference type="ARBA" id="ARBA00023242"/>
    </source>
</evidence>
<feature type="domain" description="Zn(2)-C6 fungal-type" evidence="8">
    <location>
        <begin position="60"/>
        <end position="92"/>
    </location>
</feature>
<dbReference type="GO" id="GO:0005634">
    <property type="term" value="C:nucleus"/>
    <property type="evidence" value="ECO:0007669"/>
    <property type="project" value="UniProtKB-SubCell"/>
</dbReference>
<comment type="subcellular location">
    <subcellularLocation>
        <location evidence="1">Nucleus</location>
    </subcellularLocation>
</comment>
<dbReference type="InParanoid" id="A0A165FQK1"/>
<accession>A0A165FQK1</accession>
<dbReference type="PANTHER" id="PTHR31845">
    <property type="entry name" value="FINGER DOMAIN PROTEIN, PUTATIVE-RELATED"/>
    <property type="match status" value="1"/>
</dbReference>
<dbReference type="Gene3D" id="4.10.240.10">
    <property type="entry name" value="Zn(2)-C6 fungal-type DNA-binding domain"/>
    <property type="match status" value="1"/>
</dbReference>
<dbReference type="InterPro" id="IPR001138">
    <property type="entry name" value="Zn2Cys6_DnaBD"/>
</dbReference>
<keyword evidence="2" id="KW-0479">Metal-binding</keyword>
<dbReference type="CDD" id="cd12148">
    <property type="entry name" value="fungal_TF_MHR"/>
    <property type="match status" value="1"/>
</dbReference>
<keyword evidence="5" id="KW-0804">Transcription</keyword>
<evidence type="ECO:0000259" key="8">
    <source>
        <dbReference type="PROSITE" id="PS50048"/>
    </source>
</evidence>
<dbReference type="STRING" id="1314781.A0A165FQK1"/>
<evidence type="ECO:0000256" key="1">
    <source>
        <dbReference type="ARBA" id="ARBA00004123"/>
    </source>
</evidence>
<evidence type="ECO:0000313" key="10">
    <source>
        <dbReference type="Proteomes" id="UP000077266"/>
    </source>
</evidence>
<evidence type="ECO:0000256" key="3">
    <source>
        <dbReference type="ARBA" id="ARBA00023015"/>
    </source>
</evidence>
<evidence type="ECO:0000256" key="7">
    <source>
        <dbReference type="SAM" id="MobiDB-lite"/>
    </source>
</evidence>
<evidence type="ECO:0000256" key="2">
    <source>
        <dbReference type="ARBA" id="ARBA00022723"/>
    </source>
</evidence>
<keyword evidence="3" id="KW-0805">Transcription regulation</keyword>
<evidence type="ECO:0000256" key="5">
    <source>
        <dbReference type="ARBA" id="ARBA00023163"/>
    </source>
</evidence>
<dbReference type="Proteomes" id="UP000077266">
    <property type="component" value="Unassembled WGS sequence"/>
</dbReference>
<reference evidence="9 10" key="1">
    <citation type="journal article" date="2016" name="Mol. Biol. Evol.">
        <title>Comparative Genomics of Early-Diverging Mushroom-Forming Fungi Provides Insights into the Origins of Lignocellulose Decay Capabilities.</title>
        <authorList>
            <person name="Nagy L.G."/>
            <person name="Riley R."/>
            <person name="Tritt A."/>
            <person name="Adam C."/>
            <person name="Daum C."/>
            <person name="Floudas D."/>
            <person name="Sun H."/>
            <person name="Yadav J.S."/>
            <person name="Pangilinan J."/>
            <person name="Larsson K.H."/>
            <person name="Matsuura K."/>
            <person name="Barry K."/>
            <person name="Labutti K."/>
            <person name="Kuo R."/>
            <person name="Ohm R.A."/>
            <person name="Bhattacharya S.S."/>
            <person name="Shirouzu T."/>
            <person name="Yoshinaga Y."/>
            <person name="Martin F.M."/>
            <person name="Grigoriev I.V."/>
            <person name="Hibbett D.S."/>
        </authorList>
    </citation>
    <scope>NUCLEOTIDE SEQUENCE [LARGE SCALE GENOMIC DNA]</scope>
    <source>
        <strain evidence="9 10">HHB12029</strain>
    </source>
</reference>
<feature type="compositionally biased region" description="Basic residues" evidence="7">
    <location>
        <begin position="49"/>
        <end position="59"/>
    </location>
</feature>
<feature type="region of interest" description="Disordered" evidence="7">
    <location>
        <begin position="132"/>
        <end position="199"/>
    </location>
</feature>
<dbReference type="GO" id="GO:0006351">
    <property type="term" value="P:DNA-templated transcription"/>
    <property type="evidence" value="ECO:0007669"/>
    <property type="project" value="InterPro"/>
</dbReference>
<dbReference type="PROSITE" id="PS00463">
    <property type="entry name" value="ZN2_CY6_FUNGAL_1"/>
    <property type="match status" value="1"/>
</dbReference>
<feature type="region of interest" description="Disordered" evidence="7">
    <location>
        <begin position="1"/>
        <end position="59"/>
    </location>
</feature>
<keyword evidence="6" id="KW-0539">Nucleus</keyword>
<organism evidence="9 10">
    <name type="scientific">Exidia glandulosa HHB12029</name>
    <dbReference type="NCBI Taxonomy" id="1314781"/>
    <lineage>
        <taxon>Eukaryota</taxon>
        <taxon>Fungi</taxon>
        <taxon>Dikarya</taxon>
        <taxon>Basidiomycota</taxon>
        <taxon>Agaricomycotina</taxon>
        <taxon>Agaricomycetes</taxon>
        <taxon>Auriculariales</taxon>
        <taxon>Exidiaceae</taxon>
        <taxon>Exidia</taxon>
    </lineage>
</organism>
<keyword evidence="10" id="KW-1185">Reference proteome</keyword>
<dbReference type="GO" id="GO:0000976">
    <property type="term" value="F:transcription cis-regulatory region binding"/>
    <property type="evidence" value="ECO:0007669"/>
    <property type="project" value="TreeGrafter"/>
</dbReference>
<sequence length="643" mass="70373">MNFSSGEATTSGMSFDPFAPVPQQLYTQPTHDMPGDISPYDASDDGSPRRTKLPRHARGACRRCKKLKMKCEYTDESGPCTRCRTNEHACEVEPRKHTSQKNARSALLRQVQRKDALIASLLRHVYSTMAAGQQMGAEERGHRDDEDESMQADDEQQGPVGLTATHPESAASSSRSSATGHDASSVKRDPSTLPAPMPASAYKQACSQLDLVRSGAVGVDEIESLFSIFFSHINAQISLLDPALHAPRQMLHRCPFLFTTVCAVAAKHLPRPGAYSQAMACARRAAAEALISNRKTVEMCQAYILLGEFAPLAPTWEEDRSSLFRGLAIRLALDLDLSHPPEPDLAPLEKRNLQRTWFVCAWLDWMSAMQSGRTISFPDDALLRSSSTWFAQSAGMPSDAHLCASVDLLRVVRRFADLFSGAGAGDDGGGVNVDAMIRVYDEAVTSVLDEWRRRIQRVRTATDPMFSFRTHVLVFLYHYCKLRMLSVILERSVQSTEPASEACYLRCWHTGLAAVTEIVDEIAPSGNMQFSPDQLVKYTALAAAFTLKLLAPRFAAYVSPSTKHVAVELVERLVGVLEADSPGPQGPLASQLYAQALRGLLLQYGREGISMSPGPGTTNDSVAGLNTMEKQLFSVLDASIAFA</sequence>